<proteinExistence type="predicted"/>
<dbReference type="RefSeq" id="WP_190617597.1">
    <property type="nucleotide sequence ID" value="NZ_CP061538.1"/>
</dbReference>
<reference evidence="2 3" key="1">
    <citation type="submission" date="2020-09" db="EMBL/GenBank/DDBJ databases">
        <title>Investigation of environmental microbe.</title>
        <authorList>
            <person name="Ou Y."/>
            <person name="Kang Q."/>
        </authorList>
    </citation>
    <scope>NUCLEOTIDE SEQUENCE [LARGE SCALE GENOMIC DNA]</scope>
    <source>
        <strain evidence="2 3">KJZ-9</strain>
    </source>
</reference>
<keyword evidence="1" id="KW-0812">Transmembrane</keyword>
<feature type="transmembrane region" description="Helical" evidence="1">
    <location>
        <begin position="102"/>
        <end position="127"/>
    </location>
</feature>
<dbReference type="EMBL" id="CP061538">
    <property type="protein sequence ID" value="QNV40020.1"/>
    <property type="molecule type" value="Genomic_DNA"/>
</dbReference>
<dbReference type="KEGG" id="rama:IDM48_00725"/>
<evidence type="ECO:0000256" key="1">
    <source>
        <dbReference type="SAM" id="Phobius"/>
    </source>
</evidence>
<name>A0A7H2BK24_9MICC</name>
<feature type="transmembrane region" description="Helical" evidence="1">
    <location>
        <begin position="52"/>
        <end position="72"/>
    </location>
</feature>
<accession>A0A7H2BK24</accession>
<dbReference type="AlphaFoldDB" id="A0A7H2BK24"/>
<keyword evidence="1" id="KW-1133">Transmembrane helix</keyword>
<feature type="transmembrane region" description="Helical" evidence="1">
    <location>
        <begin position="79"/>
        <end position="96"/>
    </location>
</feature>
<evidence type="ECO:0000313" key="3">
    <source>
        <dbReference type="Proteomes" id="UP000516421"/>
    </source>
</evidence>
<keyword evidence="3" id="KW-1185">Reference proteome</keyword>
<sequence>MTEKNYTPQQLTQQVDLHHLQASAPETFQPYPYGTDVSAQWAPARPASPRNVPGIVALVLVGVAISFALFPVIRLLNTVPMLAAFMLGIIALFRAGETKWEAIVAIVISVIWLTFHAVMFILVRIMFQM</sequence>
<keyword evidence="1" id="KW-0472">Membrane</keyword>
<protein>
    <submittedName>
        <fullName evidence="2">Uncharacterized protein</fullName>
    </submittedName>
</protein>
<dbReference type="Proteomes" id="UP000516421">
    <property type="component" value="Chromosome"/>
</dbReference>
<organism evidence="2 3">
    <name type="scientific">Rothia amarae</name>
    <dbReference type="NCBI Taxonomy" id="169480"/>
    <lineage>
        <taxon>Bacteria</taxon>
        <taxon>Bacillati</taxon>
        <taxon>Actinomycetota</taxon>
        <taxon>Actinomycetes</taxon>
        <taxon>Micrococcales</taxon>
        <taxon>Micrococcaceae</taxon>
        <taxon>Rothia</taxon>
    </lineage>
</organism>
<gene>
    <name evidence="2" type="ORF">IDM48_00725</name>
</gene>
<evidence type="ECO:0000313" key="2">
    <source>
        <dbReference type="EMBL" id="QNV40020.1"/>
    </source>
</evidence>